<comment type="caution">
    <text evidence="1">The sequence shown here is derived from an EMBL/GenBank/DDBJ whole genome shotgun (WGS) entry which is preliminary data.</text>
</comment>
<name>A0AA39PN39_9AGAR</name>
<dbReference type="AlphaFoldDB" id="A0AA39PN39"/>
<reference evidence="1" key="1">
    <citation type="submission" date="2023-06" db="EMBL/GenBank/DDBJ databases">
        <authorList>
            <consortium name="Lawrence Berkeley National Laboratory"/>
            <person name="Ahrendt S."/>
            <person name="Sahu N."/>
            <person name="Indic B."/>
            <person name="Wong-Bajracharya J."/>
            <person name="Merenyi Z."/>
            <person name="Ke H.-M."/>
            <person name="Monk M."/>
            <person name="Kocsube S."/>
            <person name="Drula E."/>
            <person name="Lipzen A."/>
            <person name="Balint B."/>
            <person name="Henrissat B."/>
            <person name="Andreopoulos B."/>
            <person name="Martin F.M."/>
            <person name="Harder C.B."/>
            <person name="Rigling D."/>
            <person name="Ford K.L."/>
            <person name="Foster G.D."/>
            <person name="Pangilinan J."/>
            <person name="Papanicolaou A."/>
            <person name="Barry K."/>
            <person name="LaButti K."/>
            <person name="Viragh M."/>
            <person name="Koriabine M."/>
            <person name="Yan M."/>
            <person name="Riley R."/>
            <person name="Champramary S."/>
            <person name="Plett K.L."/>
            <person name="Tsai I.J."/>
            <person name="Slot J."/>
            <person name="Sipos G."/>
            <person name="Plett J."/>
            <person name="Nagy L.G."/>
            <person name="Grigoriev I.V."/>
        </authorList>
    </citation>
    <scope>NUCLEOTIDE SEQUENCE</scope>
    <source>
        <strain evidence="1">HWK02</strain>
    </source>
</reference>
<accession>A0AA39PN39</accession>
<protein>
    <submittedName>
        <fullName evidence="1">Uncharacterized protein</fullName>
    </submittedName>
</protein>
<evidence type="ECO:0000313" key="2">
    <source>
        <dbReference type="Proteomes" id="UP001175228"/>
    </source>
</evidence>
<sequence length="112" mass="12439">MLQYLGQHLVVLAFANRSPACSVPRYSPRTSTATTTHICRPFYASLTFAHNQEGKKMWLSHSYCLIAGVLPVSTSTSSFPGLKPQMPCRQLYSPMLLVYLPATSTQKAMRAK</sequence>
<dbReference type="Proteomes" id="UP001175228">
    <property type="component" value="Unassembled WGS sequence"/>
</dbReference>
<proteinExistence type="predicted"/>
<evidence type="ECO:0000313" key="1">
    <source>
        <dbReference type="EMBL" id="KAK0486726.1"/>
    </source>
</evidence>
<dbReference type="EMBL" id="JAUEPU010000045">
    <property type="protein sequence ID" value="KAK0486726.1"/>
    <property type="molecule type" value="Genomic_DNA"/>
</dbReference>
<gene>
    <name evidence="1" type="ORF">EDD18DRAFT_663880</name>
</gene>
<keyword evidence="2" id="KW-1185">Reference proteome</keyword>
<organism evidence="1 2">
    <name type="scientific">Armillaria luteobubalina</name>
    <dbReference type="NCBI Taxonomy" id="153913"/>
    <lineage>
        <taxon>Eukaryota</taxon>
        <taxon>Fungi</taxon>
        <taxon>Dikarya</taxon>
        <taxon>Basidiomycota</taxon>
        <taxon>Agaricomycotina</taxon>
        <taxon>Agaricomycetes</taxon>
        <taxon>Agaricomycetidae</taxon>
        <taxon>Agaricales</taxon>
        <taxon>Marasmiineae</taxon>
        <taxon>Physalacriaceae</taxon>
        <taxon>Armillaria</taxon>
    </lineage>
</organism>